<accession>A0A081N017</accession>
<dbReference type="EMBL" id="JOKH01000012">
    <property type="protein sequence ID" value="KEQ11790.1"/>
    <property type="molecule type" value="Genomic_DNA"/>
</dbReference>
<comment type="caution">
    <text evidence="1">The sequence shown here is derived from an EMBL/GenBank/DDBJ whole genome shotgun (WGS) entry which is preliminary data.</text>
</comment>
<dbReference type="Proteomes" id="UP000028073">
    <property type="component" value="Unassembled WGS sequence"/>
</dbReference>
<name>A0A081N017_9GAMM</name>
<evidence type="ECO:0000313" key="1">
    <source>
        <dbReference type="EMBL" id="KEQ11790.1"/>
    </source>
</evidence>
<dbReference type="AlphaFoldDB" id="A0A081N017"/>
<proteinExistence type="predicted"/>
<sequence>MTSFNTPVKTFSSYIFFDRQTRGEDGRKVYIDPGLATRFVELINPTTLPGKQSLQKMIDLKNSAAGITSQSNQGKSTQHRVDCGSVIVTYSVLQSGSPDSHGEGVYITNIQESLNAGKGHLPGLYLAKNRSLNRGQWHAEKFNDQKISTYIGAIGSVLEPKHRAYSVEATANKFGNMFLENANTKNMGNSFSLYYTPSFVIDDLGTWRTPEQKIIKEGNGASELAQVLIETEKHYWSDMGEHQHHWYVFDNGAKLLSDALKKIRNSGQKSLKHQKFEFINPKTDLGLLLENLDRLQAEVINKMGQTEGTSLVTRLHQGMNKKLDNQVRAHPMQWSPSSTLTADTNTIKQLTDKLNASLNNGMAHQLPPFTGLIKKLSTVLGDW</sequence>
<protein>
    <submittedName>
        <fullName evidence="1">Uncharacterized protein</fullName>
    </submittedName>
</protein>
<dbReference type="OrthoDB" id="6190694at2"/>
<reference evidence="1 2" key="1">
    <citation type="submission" date="2014-06" db="EMBL/GenBank/DDBJ databases">
        <title>Whole Genome Sequences of Three Symbiotic Endozoicomonas Bacteria.</title>
        <authorList>
            <person name="Neave M.J."/>
            <person name="Apprill A."/>
            <person name="Voolstra C.R."/>
        </authorList>
    </citation>
    <scope>NUCLEOTIDE SEQUENCE [LARGE SCALE GENOMIC DNA]</scope>
    <source>
        <strain evidence="1 2">DSM 25634</strain>
    </source>
</reference>
<dbReference type="STRING" id="1137799.GZ78_28485"/>
<keyword evidence="2" id="KW-1185">Reference proteome</keyword>
<dbReference type="RefSeq" id="WP_034843131.1">
    <property type="nucleotide sequence ID" value="NZ_JOKH01000012.1"/>
</dbReference>
<organism evidence="1 2">
    <name type="scientific">Endozoicomonas numazuensis</name>
    <dbReference type="NCBI Taxonomy" id="1137799"/>
    <lineage>
        <taxon>Bacteria</taxon>
        <taxon>Pseudomonadati</taxon>
        <taxon>Pseudomonadota</taxon>
        <taxon>Gammaproteobacteria</taxon>
        <taxon>Oceanospirillales</taxon>
        <taxon>Endozoicomonadaceae</taxon>
        <taxon>Endozoicomonas</taxon>
    </lineage>
</organism>
<evidence type="ECO:0000313" key="2">
    <source>
        <dbReference type="Proteomes" id="UP000028073"/>
    </source>
</evidence>
<gene>
    <name evidence="1" type="ORF">GZ78_28485</name>
</gene>
<dbReference type="eggNOG" id="ENOG50331VE">
    <property type="taxonomic scope" value="Bacteria"/>
</dbReference>